<accession>A0A067CKK3</accession>
<dbReference type="OMA" id="LPPCVHE"/>
<feature type="region of interest" description="Disordered" evidence="1">
    <location>
        <begin position="1"/>
        <end position="79"/>
    </location>
</feature>
<sequence length="788" mass="85332">MDTTMEGSTGAAADSGFLPIGHVSEKRPLEETLVDGDELEEDDDDDFDDEKPVLHVAKKARLGDEESEVAPQEHDHGMGVVDEEAPAMVLDAVEPDDASCSTVSEAHEHVAEEDEDMQYDPEYYTQSTDALPAESPISIPDDDEPEVMETQSASEPNQMDDAAETAQMDDAPEPEQLHSTPDVVQVHDAPEDESMNEEAEAVQPHEAPEAEAVQVHAAPDEVHASPGALQVHAASEVEQADKASEAVEADEALEAVQVHEEPVQVDAQVDEPMDSVDSVSAADVVDVSMEGDDAPASTTADGVSDMLPLFADDADPAEMEPYDPDDYELPADESTNKAPIRAFPLPPCVHESVEAVLAEIRLTEPSVVFDERTLLAMNALTTLHAAEVIKRFQAVVAASAVPPDTYTALRDIIADVKAKKPSKKEPKPAPILADAVWARLLDCQADGASDFTLRDLRASSALDALGKLPAFAQLTVVSRFVKSSLSTIRSKDSHLTQLILTYHQENPLVASLRPVSEVDPSTGTDESLFEFGYAPPQPPQGMLSETPVRSFPLLDQIRAEKTSTPGDAKVSTTTGKSKLFASAARTSDMYPRLSPAMEDVYATSRMKDVVNDTVLLRLMKLPDHLALRAVENFRSTDTAHVDNINGFFVGIITRVMERERTTGPPQGRLDPRGFPAGDFSRPPSAFQPPTGAHLGAPMPWAHLPAFDQHIRTMPLSVQTELSHMVAAGVLASIDELAEKCYEILGQLSEPLALEVLNRYTTSNLDSVRNRSGFLIGVIKRCRQEYGLL</sequence>
<feature type="region of interest" description="Disordered" evidence="1">
    <location>
        <begin position="96"/>
        <end position="213"/>
    </location>
</feature>
<dbReference type="EMBL" id="KK583205">
    <property type="protein sequence ID" value="KDO29700.1"/>
    <property type="molecule type" value="Genomic_DNA"/>
</dbReference>
<feature type="compositionally biased region" description="Acidic residues" evidence="1">
    <location>
        <begin position="190"/>
        <end position="200"/>
    </location>
</feature>
<evidence type="ECO:0000256" key="1">
    <source>
        <dbReference type="SAM" id="MobiDB-lite"/>
    </source>
</evidence>
<evidence type="ECO:0000313" key="4">
    <source>
        <dbReference type="Proteomes" id="UP000030745"/>
    </source>
</evidence>
<dbReference type="GeneID" id="24128040"/>
<feature type="compositionally biased region" description="Acidic residues" evidence="1">
    <location>
        <begin position="32"/>
        <end position="49"/>
    </location>
</feature>
<dbReference type="STRING" id="695850.A0A067CKK3"/>
<dbReference type="InterPro" id="IPR041337">
    <property type="entry name" value="hnRNP_Q_AcD"/>
</dbReference>
<reference evidence="3 4" key="1">
    <citation type="journal article" date="2013" name="PLoS Genet.">
        <title>Distinctive expansion of potential virulence genes in the genome of the oomycete fish pathogen Saprolegnia parasitica.</title>
        <authorList>
            <person name="Jiang R.H."/>
            <person name="de Bruijn I."/>
            <person name="Haas B.J."/>
            <person name="Belmonte R."/>
            <person name="Lobach L."/>
            <person name="Christie J."/>
            <person name="van den Ackerveken G."/>
            <person name="Bottin A."/>
            <person name="Bulone V."/>
            <person name="Diaz-Moreno S.M."/>
            <person name="Dumas B."/>
            <person name="Fan L."/>
            <person name="Gaulin E."/>
            <person name="Govers F."/>
            <person name="Grenville-Briggs L.J."/>
            <person name="Horner N.R."/>
            <person name="Levin J.Z."/>
            <person name="Mammella M."/>
            <person name="Meijer H.J."/>
            <person name="Morris P."/>
            <person name="Nusbaum C."/>
            <person name="Oome S."/>
            <person name="Phillips A.J."/>
            <person name="van Rooyen D."/>
            <person name="Rzeszutek E."/>
            <person name="Saraiva M."/>
            <person name="Secombes C.J."/>
            <person name="Seidl M.F."/>
            <person name="Snel B."/>
            <person name="Stassen J.H."/>
            <person name="Sykes S."/>
            <person name="Tripathy S."/>
            <person name="van den Berg H."/>
            <person name="Vega-Arreguin J.C."/>
            <person name="Wawra S."/>
            <person name="Young S.K."/>
            <person name="Zeng Q."/>
            <person name="Dieguez-Uribeondo J."/>
            <person name="Russ C."/>
            <person name="Tyler B.M."/>
            <person name="van West P."/>
        </authorList>
    </citation>
    <scope>NUCLEOTIDE SEQUENCE [LARGE SCALE GENOMIC DNA]</scope>
    <source>
        <strain evidence="3 4">CBS 223.65</strain>
    </source>
</reference>
<feature type="domain" description="Heterogeneous nuclear ribonucleoprotein Q acidic" evidence="2">
    <location>
        <begin position="713"/>
        <end position="782"/>
    </location>
</feature>
<evidence type="ECO:0000313" key="3">
    <source>
        <dbReference type="EMBL" id="KDO29700.1"/>
    </source>
</evidence>
<name>A0A067CKK3_SAPPC</name>
<dbReference type="OrthoDB" id="79602at2759"/>
<proteinExistence type="predicted"/>
<protein>
    <recommendedName>
        <fullName evidence="2">Heterogeneous nuclear ribonucleoprotein Q acidic domain-containing protein</fullName>
    </recommendedName>
</protein>
<evidence type="ECO:0000259" key="2">
    <source>
        <dbReference type="Pfam" id="PF18360"/>
    </source>
</evidence>
<dbReference type="AlphaFoldDB" id="A0A067CKK3"/>
<dbReference type="VEuPathDB" id="FungiDB:SPRG_05651"/>
<dbReference type="Proteomes" id="UP000030745">
    <property type="component" value="Unassembled WGS sequence"/>
</dbReference>
<gene>
    <name evidence="3" type="ORF">SPRG_05651</name>
</gene>
<dbReference type="Pfam" id="PF18360">
    <property type="entry name" value="hnRNP_Q_AcD"/>
    <property type="match status" value="1"/>
</dbReference>
<dbReference type="RefSeq" id="XP_012199757.1">
    <property type="nucleotide sequence ID" value="XM_012344367.1"/>
</dbReference>
<dbReference type="KEGG" id="spar:SPRG_05651"/>
<keyword evidence="4" id="KW-1185">Reference proteome</keyword>
<organism evidence="3 4">
    <name type="scientific">Saprolegnia parasitica (strain CBS 223.65)</name>
    <dbReference type="NCBI Taxonomy" id="695850"/>
    <lineage>
        <taxon>Eukaryota</taxon>
        <taxon>Sar</taxon>
        <taxon>Stramenopiles</taxon>
        <taxon>Oomycota</taxon>
        <taxon>Saprolegniomycetes</taxon>
        <taxon>Saprolegniales</taxon>
        <taxon>Saprolegniaceae</taxon>
        <taxon>Saprolegnia</taxon>
    </lineage>
</organism>
<dbReference type="CDD" id="cd21039">
    <property type="entry name" value="NURR"/>
    <property type="match status" value="2"/>
</dbReference>